<organism evidence="1 2">
    <name type="scientific">Chryseobacterium indologenes</name>
    <name type="common">Flavobacterium indologenes</name>
    <dbReference type="NCBI Taxonomy" id="253"/>
    <lineage>
        <taxon>Bacteria</taxon>
        <taxon>Pseudomonadati</taxon>
        <taxon>Bacteroidota</taxon>
        <taxon>Flavobacteriia</taxon>
        <taxon>Flavobacteriales</taxon>
        <taxon>Weeksellaceae</taxon>
        <taxon>Chryseobacterium group</taxon>
        <taxon>Chryseobacterium</taxon>
    </lineage>
</organism>
<evidence type="ECO:0000313" key="2">
    <source>
        <dbReference type="Proteomes" id="UP000037953"/>
    </source>
</evidence>
<reference evidence="1 2" key="1">
    <citation type="journal article" date="2015" name="Genom Data">
        <title>Draft genome sequence of a multidrug-resistant Chryseobacterium indologenes isolate from Malaysia.</title>
        <authorList>
            <person name="Yu C.Y."/>
            <person name="Ang G.Y."/>
            <person name="Cheng H.J."/>
            <person name="Cheong Y.M."/>
            <person name="Yin W.F."/>
            <person name="Chan K.G."/>
        </authorList>
    </citation>
    <scope>NUCLEOTIDE SEQUENCE [LARGE SCALE GENOMIC DNA]</scope>
    <source>
        <strain evidence="1 2">CI_885</strain>
    </source>
</reference>
<dbReference type="AlphaFoldDB" id="A0A0N1KSJ8"/>
<name>A0A0N1KSJ8_CHRID</name>
<dbReference type="PATRIC" id="fig|253.9.peg.4025"/>
<accession>A0A0N1KSJ8</accession>
<dbReference type="EMBL" id="LJOD01000006">
    <property type="protein sequence ID" value="KPE51186.1"/>
    <property type="molecule type" value="Genomic_DNA"/>
</dbReference>
<protein>
    <submittedName>
        <fullName evidence="1">Uncharacterized protein</fullName>
    </submittedName>
</protein>
<evidence type="ECO:0000313" key="1">
    <source>
        <dbReference type="EMBL" id="KPE51186.1"/>
    </source>
</evidence>
<reference evidence="2" key="2">
    <citation type="submission" date="2015-09" db="EMBL/GenBank/DDBJ databases">
        <title>Draft genome sequence of a multidrug-resistant Chryseobacterium indologenes isolate from Malaysia.</title>
        <authorList>
            <person name="Yu C.Y."/>
            <person name="Ang G.Y."/>
            <person name="Chan K.-G."/>
        </authorList>
    </citation>
    <scope>NUCLEOTIDE SEQUENCE [LARGE SCALE GENOMIC DNA]</scope>
    <source>
        <strain evidence="2">CI_885</strain>
    </source>
</reference>
<sequence>MGTLNKFLMLLVFINMGFLYSQSCIIKVSKSDSLKLEKQDNEYYEEYIFSLLDANKTLETYKVTPLNKVISKKDRIYNLKFFLENKYKKKCFSRDILFLIDNKFYKYIRTFE</sequence>
<comment type="caution">
    <text evidence="1">The sequence shown here is derived from an EMBL/GenBank/DDBJ whole genome shotgun (WGS) entry which is preliminary data.</text>
</comment>
<dbReference type="Proteomes" id="UP000037953">
    <property type="component" value="Unassembled WGS sequence"/>
</dbReference>
<proteinExistence type="predicted"/>
<gene>
    <name evidence="1" type="ORF">AOB46_10995</name>
</gene>